<comment type="cofactor">
    <cofactor evidence="1">
        <name>Cu(2+)</name>
        <dbReference type="ChEBI" id="CHEBI:29036"/>
    </cofactor>
</comment>
<keyword evidence="6" id="KW-0560">Oxidoreductase</keyword>
<keyword evidence="7" id="KW-0811">Translocation</keyword>
<keyword evidence="8" id="KW-0496">Mitochondrion</keyword>
<gene>
    <name evidence="15" type="ORF">KGF56_003363</name>
</gene>
<feature type="compositionally biased region" description="Basic and acidic residues" evidence="12">
    <location>
        <begin position="411"/>
        <end position="420"/>
    </location>
</feature>
<keyword evidence="16" id="KW-1185">Reference proteome</keyword>
<evidence type="ECO:0000256" key="3">
    <source>
        <dbReference type="ARBA" id="ARBA00013714"/>
    </source>
</evidence>
<evidence type="ECO:0000256" key="8">
    <source>
        <dbReference type="ARBA" id="ARBA00023128"/>
    </source>
</evidence>
<evidence type="ECO:0000256" key="11">
    <source>
        <dbReference type="ARBA" id="ARBA00033150"/>
    </source>
</evidence>
<feature type="domain" description="CHCH" evidence="14">
    <location>
        <begin position="332"/>
        <end position="368"/>
    </location>
</feature>
<evidence type="ECO:0000256" key="4">
    <source>
        <dbReference type="ARBA" id="ARBA00022448"/>
    </source>
</evidence>
<evidence type="ECO:0000256" key="13">
    <source>
        <dbReference type="SAM" id="Phobius"/>
    </source>
</evidence>
<feature type="region of interest" description="Disordered" evidence="12">
    <location>
        <begin position="186"/>
        <end position="317"/>
    </location>
</feature>
<dbReference type="Pfam" id="PF06747">
    <property type="entry name" value="CHCH"/>
    <property type="match status" value="1"/>
</dbReference>
<feature type="compositionally biased region" description="Polar residues" evidence="12">
    <location>
        <begin position="7"/>
        <end position="17"/>
    </location>
</feature>
<evidence type="ECO:0000259" key="14">
    <source>
        <dbReference type="Pfam" id="PF06747"/>
    </source>
</evidence>
<evidence type="ECO:0000256" key="7">
    <source>
        <dbReference type="ARBA" id="ARBA00023010"/>
    </source>
</evidence>
<reference evidence="15" key="1">
    <citation type="journal article" date="2022" name="DNA Res.">
        <title>Genome analysis of five recently described species of the CUG-Ser clade uncovers Candida theae as a new hybrid lineage with pathogenic potential in the Candida parapsilosis species complex.</title>
        <authorList>
            <person name="Mixao V."/>
            <person name="Del Olmo V."/>
            <person name="Hegedusova E."/>
            <person name="Saus E."/>
            <person name="Pryszcz L."/>
            <person name="Cillingova A."/>
            <person name="Nosek J."/>
            <person name="Gabaldon T."/>
        </authorList>
    </citation>
    <scope>NUCLEOTIDE SEQUENCE</scope>
    <source>
        <strain evidence="15">CBS 10844</strain>
    </source>
</reference>
<feature type="compositionally biased region" description="Basic and acidic residues" evidence="12">
    <location>
        <begin position="266"/>
        <end position="282"/>
    </location>
</feature>
<dbReference type="EMBL" id="JAHUZD010000118">
    <property type="protein sequence ID" value="KAI3403933.2"/>
    <property type="molecule type" value="Genomic_DNA"/>
</dbReference>
<comment type="subcellular location">
    <subcellularLocation>
        <location evidence="2">Mitochondrion inner membrane</location>
        <topology evidence="2">Single-pass type II membrane protein</topology>
        <orientation evidence="2">Intermembrane side</orientation>
    </subcellularLocation>
</comment>
<keyword evidence="13" id="KW-1133">Transmembrane helix</keyword>
<feature type="region of interest" description="Disordered" evidence="12">
    <location>
        <begin position="394"/>
        <end position="420"/>
    </location>
</feature>
<evidence type="ECO:0000256" key="6">
    <source>
        <dbReference type="ARBA" id="ARBA00023002"/>
    </source>
</evidence>
<keyword evidence="13" id="KW-0472">Membrane</keyword>
<dbReference type="Proteomes" id="UP001202479">
    <property type="component" value="Unassembled WGS sequence"/>
</dbReference>
<dbReference type="GO" id="GO:0005743">
    <property type="term" value="C:mitochondrial inner membrane"/>
    <property type="evidence" value="ECO:0007669"/>
    <property type="project" value="UniProtKB-SubCell"/>
</dbReference>
<evidence type="ECO:0000256" key="5">
    <source>
        <dbReference type="ARBA" id="ARBA00022927"/>
    </source>
</evidence>
<evidence type="ECO:0000256" key="2">
    <source>
        <dbReference type="ARBA" id="ARBA00004164"/>
    </source>
</evidence>
<dbReference type="GO" id="GO:0045041">
    <property type="term" value="P:protein import into mitochondrial intermembrane space"/>
    <property type="evidence" value="ECO:0007669"/>
    <property type="project" value="InterPro"/>
</dbReference>
<proteinExistence type="predicted"/>
<feature type="compositionally biased region" description="Basic and acidic residues" evidence="12">
    <location>
        <begin position="290"/>
        <end position="307"/>
    </location>
</feature>
<dbReference type="AlphaFoldDB" id="A0AAI9SVP1"/>
<feature type="transmembrane region" description="Helical" evidence="13">
    <location>
        <begin position="49"/>
        <end position="70"/>
    </location>
</feature>
<dbReference type="PANTHER" id="PTHR21622:SF0">
    <property type="entry name" value="COILED-COIL-HELIX-COILED-COIL-HELIX DOMAIN CONTAINING 4"/>
    <property type="match status" value="1"/>
</dbReference>
<evidence type="ECO:0000313" key="16">
    <source>
        <dbReference type="Proteomes" id="UP001202479"/>
    </source>
</evidence>
<dbReference type="GO" id="GO:0015035">
    <property type="term" value="F:protein-disulfide reductase activity"/>
    <property type="evidence" value="ECO:0007669"/>
    <property type="project" value="InterPro"/>
</dbReference>
<evidence type="ECO:0000256" key="12">
    <source>
        <dbReference type="SAM" id="MobiDB-lite"/>
    </source>
</evidence>
<keyword evidence="5" id="KW-0653">Protein transport</keyword>
<dbReference type="InterPro" id="IPR010625">
    <property type="entry name" value="CHCH"/>
</dbReference>
<comment type="caution">
    <text evidence="15">The sequence shown here is derived from an EMBL/GenBank/DDBJ whole genome shotgun (WGS) entry which is preliminary data.</text>
</comment>
<organism evidence="15 16">
    <name type="scientific">Candida oxycetoniae</name>
    <dbReference type="NCBI Taxonomy" id="497107"/>
    <lineage>
        <taxon>Eukaryota</taxon>
        <taxon>Fungi</taxon>
        <taxon>Dikarya</taxon>
        <taxon>Ascomycota</taxon>
        <taxon>Saccharomycotina</taxon>
        <taxon>Pichiomycetes</taxon>
        <taxon>Debaryomycetaceae</taxon>
        <taxon>Candida/Lodderomyces clade</taxon>
        <taxon>Candida</taxon>
    </lineage>
</organism>
<feature type="transmembrane region" description="Helical" evidence="13">
    <location>
        <begin position="133"/>
        <end position="150"/>
    </location>
</feature>
<dbReference type="PROSITE" id="PS51808">
    <property type="entry name" value="CHCH"/>
    <property type="match status" value="1"/>
</dbReference>
<name>A0AAI9SVP1_9ASCO</name>
<sequence>MHKLQIRNYSESASSEKQPPPISRFEATKHYIKQVHIEGSDEANTVLGYLRRAGALSVLVMFASIGYAVYVEKSNKPKEIEEIEIEEYMPKLGEDVRPIIRSTVARQTRARIARCYSSNASTQSTKTFLNSRLIVGGSIVGSIAIAYGYLASNQSFSIQNETARNIRDNFTNGDAMADQQQKKLKDQQQKLKNNKTDKEIEDAEKSKKENVQEASGTDTKNISSDSEIRDAKSNESVEKSSKHSGGIYKRNEESASNKETLTSIEQSEKHGEGEGEGEKKEEGEGEGEGEGEKEGDKDASTGEEKQEAAYNPETGEINWDCPCLGGMAHGPCGEEFKEAFSCFVFSETEPKGIDCIKKFENMRSCFKQHPDHYKEELYYDDDDKELDTEGVEHATLESAEPAVQEIETGIEEGKLKPKEK</sequence>
<evidence type="ECO:0000313" key="15">
    <source>
        <dbReference type="EMBL" id="KAI3403933.2"/>
    </source>
</evidence>
<evidence type="ECO:0000256" key="10">
    <source>
        <dbReference type="ARBA" id="ARBA00023284"/>
    </source>
</evidence>
<dbReference type="InterPro" id="IPR039289">
    <property type="entry name" value="CHCHD4"/>
</dbReference>
<keyword evidence="10" id="KW-0676">Redox-active center</keyword>
<keyword evidence="13" id="KW-0812">Transmembrane</keyword>
<dbReference type="Gene3D" id="1.10.287.2900">
    <property type="match status" value="1"/>
</dbReference>
<dbReference type="RefSeq" id="XP_049179680.1">
    <property type="nucleotide sequence ID" value="XM_049324687.1"/>
</dbReference>
<feature type="compositionally biased region" description="Basic and acidic residues" evidence="12">
    <location>
        <begin position="226"/>
        <end position="241"/>
    </location>
</feature>
<feature type="compositionally biased region" description="Polar residues" evidence="12">
    <location>
        <begin position="212"/>
        <end position="225"/>
    </location>
</feature>
<accession>A0AAI9SVP1</accession>
<dbReference type="GO" id="GO:0005758">
    <property type="term" value="C:mitochondrial intermembrane space"/>
    <property type="evidence" value="ECO:0007669"/>
    <property type="project" value="TreeGrafter"/>
</dbReference>
<dbReference type="GeneID" id="73380978"/>
<evidence type="ECO:0000256" key="9">
    <source>
        <dbReference type="ARBA" id="ARBA00023157"/>
    </source>
</evidence>
<evidence type="ECO:0000256" key="1">
    <source>
        <dbReference type="ARBA" id="ARBA00001973"/>
    </source>
</evidence>
<feature type="region of interest" description="Disordered" evidence="12">
    <location>
        <begin position="1"/>
        <end position="22"/>
    </location>
</feature>
<keyword evidence="9" id="KW-1015">Disulfide bond</keyword>
<dbReference type="PANTHER" id="PTHR21622">
    <property type="entry name" value="COILED-COIL-HELIX-COILED-COIL-HELIX DOMAIN CONTAINING 4"/>
    <property type="match status" value="1"/>
</dbReference>
<feature type="compositionally biased region" description="Basic and acidic residues" evidence="12">
    <location>
        <begin position="186"/>
        <end position="211"/>
    </location>
</feature>
<protein>
    <recommendedName>
        <fullName evidence="3">Mitochondrial intermembrane space import and assembly protein 40</fullName>
    </recommendedName>
    <alternativeName>
        <fullName evidence="11">Mitochondrial import inner membrane translocase TIM40</fullName>
    </alternativeName>
</protein>
<keyword evidence="4" id="KW-0813">Transport</keyword>